<dbReference type="InterPro" id="IPR006224">
    <property type="entry name" value="PsdUridine_synth_RluA-like_CS"/>
</dbReference>
<dbReference type="InterPro" id="IPR020103">
    <property type="entry name" value="PsdUridine_synth_cat_dom_sf"/>
</dbReference>
<dbReference type="NCBIfam" id="TIGR00005">
    <property type="entry name" value="rluA_subfam"/>
    <property type="match status" value="1"/>
</dbReference>
<dbReference type="HOGENOM" id="CLU_016902_4_4_11"/>
<dbReference type="KEGG" id="cbac:JI75_03705"/>
<dbReference type="InterPro" id="IPR036986">
    <property type="entry name" value="S4_RNA-bd_sf"/>
</dbReference>
<evidence type="ECO:0000259" key="7">
    <source>
        <dbReference type="SMART" id="SM00363"/>
    </source>
</evidence>
<dbReference type="Pfam" id="PF00849">
    <property type="entry name" value="PseudoU_synth_2"/>
    <property type="match status" value="1"/>
</dbReference>
<dbReference type="PROSITE" id="PS01129">
    <property type="entry name" value="PSI_RLU"/>
    <property type="match status" value="1"/>
</dbReference>
<protein>
    <recommendedName>
        <fullName evidence="6">Pseudouridine synthase</fullName>
        <ecNumber evidence="6">5.4.99.-</ecNumber>
    </recommendedName>
</protein>
<dbReference type="EMBL" id="CP009302">
    <property type="protein sequence ID" value="AJC11906.1"/>
    <property type="molecule type" value="Genomic_DNA"/>
</dbReference>
<evidence type="ECO:0000256" key="2">
    <source>
        <dbReference type="ARBA" id="ARBA00010876"/>
    </source>
</evidence>
<feature type="domain" description="RNA-binding S4" evidence="7">
    <location>
        <begin position="16"/>
        <end position="76"/>
    </location>
</feature>
<dbReference type="GO" id="GO:0120159">
    <property type="term" value="F:rRNA pseudouridine synthase activity"/>
    <property type="evidence" value="ECO:0007669"/>
    <property type="project" value="UniProtKB-ARBA"/>
</dbReference>
<organism evidence="8 9">
    <name type="scientific">Berryella intestinalis</name>
    <dbReference type="NCBI Taxonomy" id="1531429"/>
    <lineage>
        <taxon>Bacteria</taxon>
        <taxon>Bacillati</taxon>
        <taxon>Actinomycetota</taxon>
        <taxon>Coriobacteriia</taxon>
        <taxon>Eggerthellales</taxon>
        <taxon>Eggerthellaceae</taxon>
        <taxon>Berryella</taxon>
    </lineage>
</organism>
<sequence length="354" mass="38715">MAASRVYIVAPDDEGTRLDVLLADRGLFSSRSAAVRAIEAGGVLVKGQPAAKKLSVKAGDPIVYEVEEAPAEDPAPMRGEPIELDVRFEDDDLIVLSKQVGLVCHPSDDHRDGTLVNALLHHCGEQNLCNVQGDNDRKGIVHRLDMDTSGLMLAAKSDAAGEALMQAIQDRVVDRHYLALVHGIIAHDTGMIDAPIARSAKDRKRMAVRDVPSARDAITTFHVLERFEAARFDDGYTLIDCKLFTGRTHQIRVHMEYTRHPLVGELVYTSGMPRKGDPNLGLKRQFLHSFKLAFDHPVTGERLEFADNVPRDLQEALDSLSDRSMGRTPAGAEAFGLLAHSPRPSVEGVPLAES</sequence>
<proteinExistence type="inferred from homology"/>
<dbReference type="Gene3D" id="3.10.290.10">
    <property type="entry name" value="RNA-binding S4 domain"/>
    <property type="match status" value="1"/>
</dbReference>
<evidence type="ECO:0000313" key="8">
    <source>
        <dbReference type="EMBL" id="AJC11906.1"/>
    </source>
</evidence>
<evidence type="ECO:0000256" key="5">
    <source>
        <dbReference type="PROSITE-ProRule" id="PRU00182"/>
    </source>
</evidence>
<dbReference type="InterPro" id="IPR006225">
    <property type="entry name" value="PsdUridine_synth_RluC/D"/>
</dbReference>
<comment type="similarity">
    <text evidence="2 6">Belongs to the pseudouridine synthase RluA family.</text>
</comment>
<dbReference type="CDD" id="cd02869">
    <property type="entry name" value="PseudoU_synth_RluA_like"/>
    <property type="match status" value="1"/>
</dbReference>
<dbReference type="InterPro" id="IPR050188">
    <property type="entry name" value="RluA_PseudoU_synthase"/>
</dbReference>
<dbReference type="AlphaFoldDB" id="A0A0A8B342"/>
<dbReference type="EC" id="5.4.99.-" evidence="6"/>
<dbReference type="SMART" id="SM00363">
    <property type="entry name" value="S4"/>
    <property type="match status" value="1"/>
</dbReference>
<dbReference type="RefSeq" id="WP_039688819.1">
    <property type="nucleotide sequence ID" value="NZ_CP009302.1"/>
</dbReference>
<keyword evidence="9" id="KW-1185">Reference proteome</keyword>
<comment type="function">
    <text evidence="6">Responsible for synthesis of pseudouridine from uracil.</text>
</comment>
<gene>
    <name evidence="8" type="ORF">JI75_03705</name>
</gene>
<reference evidence="8 9" key="2">
    <citation type="journal article" date="2015" name="Genome Announc.">
        <title>Complete Genome Sequence of Coriobacteriaceae Strain 68-1-3, a Novel Mucus-Degrading Isolate from the Swine Intestinal Tract.</title>
        <authorList>
            <person name="Looft T."/>
            <person name="Bayles D.O."/>
            <person name="Alt D.P."/>
            <person name="Stanton T.B."/>
        </authorList>
    </citation>
    <scope>NUCLEOTIDE SEQUENCE [LARGE SCALE GENOMIC DNA]</scope>
    <source>
        <strain evidence="8 9">68-1-3</strain>
    </source>
</reference>
<dbReference type="InterPro" id="IPR002942">
    <property type="entry name" value="S4_RNA-bd"/>
</dbReference>
<dbReference type="OrthoDB" id="9807829at2"/>
<evidence type="ECO:0000256" key="6">
    <source>
        <dbReference type="RuleBase" id="RU362028"/>
    </source>
</evidence>
<dbReference type="Proteomes" id="UP000031121">
    <property type="component" value="Chromosome"/>
</dbReference>
<evidence type="ECO:0000256" key="4">
    <source>
        <dbReference type="PIRSR" id="PIRSR606225-1"/>
    </source>
</evidence>
<dbReference type="SUPFAM" id="SSF55120">
    <property type="entry name" value="Pseudouridine synthase"/>
    <property type="match status" value="1"/>
</dbReference>
<keyword evidence="5" id="KW-0694">RNA-binding</keyword>
<dbReference type="PANTHER" id="PTHR21600:SF44">
    <property type="entry name" value="RIBOSOMAL LARGE SUBUNIT PSEUDOURIDINE SYNTHASE D"/>
    <property type="match status" value="1"/>
</dbReference>
<evidence type="ECO:0000256" key="3">
    <source>
        <dbReference type="ARBA" id="ARBA00023235"/>
    </source>
</evidence>
<keyword evidence="3 6" id="KW-0413">Isomerase</keyword>
<evidence type="ECO:0000313" key="9">
    <source>
        <dbReference type="Proteomes" id="UP000031121"/>
    </source>
</evidence>
<reference evidence="9" key="1">
    <citation type="submission" date="2014-08" db="EMBL/GenBank/DDBJ databases">
        <title>Coriobacteriaceae sp. complete genome.</title>
        <authorList>
            <person name="Looft T."/>
            <person name="Bayles D.O."/>
            <person name="Stanton T.B."/>
        </authorList>
    </citation>
    <scope>NUCLEOTIDE SEQUENCE [LARGE SCALE GENOMIC DNA]</scope>
    <source>
        <strain evidence="9">68-1-3</strain>
    </source>
</reference>
<dbReference type="CDD" id="cd00165">
    <property type="entry name" value="S4"/>
    <property type="match status" value="1"/>
</dbReference>
<name>A0A0A8B342_9ACTN</name>
<dbReference type="GO" id="GO:0000455">
    <property type="term" value="P:enzyme-directed rRNA pseudouridine synthesis"/>
    <property type="evidence" value="ECO:0007669"/>
    <property type="project" value="UniProtKB-ARBA"/>
</dbReference>
<dbReference type="Gene3D" id="3.30.2350.10">
    <property type="entry name" value="Pseudouridine synthase"/>
    <property type="match status" value="1"/>
</dbReference>
<evidence type="ECO:0000256" key="1">
    <source>
        <dbReference type="ARBA" id="ARBA00000073"/>
    </source>
</evidence>
<dbReference type="PROSITE" id="PS50889">
    <property type="entry name" value="S4"/>
    <property type="match status" value="1"/>
</dbReference>
<feature type="active site" evidence="4">
    <location>
        <position position="145"/>
    </location>
</feature>
<comment type="catalytic activity">
    <reaction evidence="1 6">
        <text>a uridine in RNA = a pseudouridine in RNA</text>
        <dbReference type="Rhea" id="RHEA:48348"/>
        <dbReference type="Rhea" id="RHEA-COMP:12068"/>
        <dbReference type="Rhea" id="RHEA-COMP:12069"/>
        <dbReference type="ChEBI" id="CHEBI:65314"/>
        <dbReference type="ChEBI" id="CHEBI:65315"/>
    </reaction>
</comment>
<dbReference type="Pfam" id="PF01479">
    <property type="entry name" value="S4"/>
    <property type="match status" value="1"/>
</dbReference>
<dbReference type="SUPFAM" id="SSF55174">
    <property type="entry name" value="Alpha-L RNA-binding motif"/>
    <property type="match status" value="1"/>
</dbReference>
<dbReference type="PANTHER" id="PTHR21600">
    <property type="entry name" value="MITOCHONDRIAL RNA PSEUDOURIDINE SYNTHASE"/>
    <property type="match status" value="1"/>
</dbReference>
<dbReference type="InterPro" id="IPR006145">
    <property type="entry name" value="PsdUridine_synth_RsuA/RluA"/>
</dbReference>
<dbReference type="STRING" id="1531429.JI75_03705"/>
<accession>A0A0A8B342</accession>
<dbReference type="GO" id="GO:0003723">
    <property type="term" value="F:RNA binding"/>
    <property type="evidence" value="ECO:0007669"/>
    <property type="project" value="UniProtKB-KW"/>
</dbReference>